<accession>A0A0D2GR28</accession>
<keyword evidence="1" id="KW-0175">Coiled coil</keyword>
<gene>
    <name evidence="3" type="ORF">Z518_09843</name>
</gene>
<feature type="region of interest" description="Disordered" evidence="2">
    <location>
        <begin position="18"/>
        <end position="37"/>
    </location>
</feature>
<keyword evidence="4" id="KW-1185">Reference proteome</keyword>
<dbReference type="AlphaFoldDB" id="A0A0D2GR28"/>
<sequence length="584" mass="66695">MVIRCFFRQASTVTKKRIPKTQAEAASSSGRQRNSRHEIVNQQLCDQILDRIKTTLPAPHSCDLIDIYPGEGLWSRALHAILKPRRHVLVEPALSTYSVHLDTLLSPKGTPYRHTNLLEEAFDPTQKMLSKYDTDHDEASGKIPRLNPSLLITANLSGAPLRIANYTGTQSRKFFDDLYLSLWKIRGNIHRYGLVRVLAWVPDGEKDAYIPRTVAARRKQSIMLEASYAISEIAGASNDTKLTRFTRWPDIDVQDHIRVAAEEQTRGLKTPESRREQIPQPDLLSFKPTSKSIRKGAFTSDAEWVFKFMELDDWLKKHDSAWYKRNASGRFRGKHIDSAERNGAERKAWRRLLKVAETRHKTHMKAVGLVKQQRELFAEWKSLVLTAENNTLAPGEEKRLQTLAENLDQQIKKLNRTNKVFAEKAIDDLRAYDMSPPIMWWNKREAEPLIVNDSDFHPPQQSMALLDVVPRPEFLSRIDTHDKMVCFGYVVKTLATHIAGSLADALKSLVHEGYEEFVKTIPSIHDPTKGGWYDLSQLRVRALPAEIFVQIALAYEKWPFRLSIESIIMMSPDPQAAYSLGDDG</sequence>
<dbReference type="InterPro" id="IPR029063">
    <property type="entry name" value="SAM-dependent_MTases_sf"/>
</dbReference>
<evidence type="ECO:0008006" key="5">
    <source>
        <dbReference type="Google" id="ProtNLM"/>
    </source>
</evidence>
<dbReference type="OrthoDB" id="16079at2759"/>
<proteinExistence type="predicted"/>
<dbReference type="GeneID" id="25297914"/>
<dbReference type="RefSeq" id="XP_013267914.1">
    <property type="nucleotide sequence ID" value="XM_013412460.1"/>
</dbReference>
<evidence type="ECO:0000256" key="2">
    <source>
        <dbReference type="SAM" id="MobiDB-lite"/>
    </source>
</evidence>
<dbReference type="VEuPathDB" id="FungiDB:Z518_09843"/>
<protein>
    <recommendedName>
        <fullName evidence="5">rRNA adenine N(6)-methyltransferase</fullName>
    </recommendedName>
</protein>
<feature type="coiled-coil region" evidence="1">
    <location>
        <begin position="397"/>
        <end position="424"/>
    </location>
</feature>
<dbReference type="Gene3D" id="1.10.8.100">
    <property type="entry name" value="Ribosomal RNA adenine dimethylase-like, domain 2"/>
    <property type="match status" value="1"/>
</dbReference>
<dbReference type="SUPFAM" id="SSF53335">
    <property type="entry name" value="S-adenosyl-L-methionine-dependent methyltransferases"/>
    <property type="match status" value="1"/>
</dbReference>
<dbReference type="Gene3D" id="3.40.50.150">
    <property type="entry name" value="Vaccinia Virus protein VP39"/>
    <property type="match status" value="1"/>
</dbReference>
<name>A0A0D2GR28_9EURO</name>
<dbReference type="HOGENOM" id="CLU_014537_1_0_1"/>
<evidence type="ECO:0000313" key="3">
    <source>
        <dbReference type="EMBL" id="KIX00778.1"/>
    </source>
</evidence>
<dbReference type="InterPro" id="IPR023165">
    <property type="entry name" value="rRNA_Ade_diMease-like_C"/>
</dbReference>
<evidence type="ECO:0000256" key="1">
    <source>
        <dbReference type="SAM" id="Coils"/>
    </source>
</evidence>
<evidence type="ECO:0000313" key="4">
    <source>
        <dbReference type="Proteomes" id="UP000053617"/>
    </source>
</evidence>
<dbReference type="Proteomes" id="UP000053617">
    <property type="component" value="Unassembled WGS sequence"/>
</dbReference>
<dbReference type="EMBL" id="KN847482">
    <property type="protein sequence ID" value="KIX00778.1"/>
    <property type="molecule type" value="Genomic_DNA"/>
</dbReference>
<reference evidence="3 4" key="1">
    <citation type="submission" date="2015-01" db="EMBL/GenBank/DDBJ databases">
        <title>The Genome Sequence of Rhinocladiella mackenzie CBS 650.93.</title>
        <authorList>
            <consortium name="The Broad Institute Genomics Platform"/>
            <person name="Cuomo C."/>
            <person name="de Hoog S."/>
            <person name="Gorbushina A."/>
            <person name="Stielow B."/>
            <person name="Teixiera M."/>
            <person name="Abouelleil A."/>
            <person name="Chapman S.B."/>
            <person name="Priest M."/>
            <person name="Young S.K."/>
            <person name="Wortman J."/>
            <person name="Nusbaum C."/>
            <person name="Birren B."/>
        </authorList>
    </citation>
    <scope>NUCLEOTIDE SEQUENCE [LARGE SCALE GENOMIC DNA]</scope>
    <source>
        <strain evidence="3 4">CBS 650.93</strain>
    </source>
</reference>
<organism evidence="3 4">
    <name type="scientific">Rhinocladiella mackenziei CBS 650.93</name>
    <dbReference type="NCBI Taxonomy" id="1442369"/>
    <lineage>
        <taxon>Eukaryota</taxon>
        <taxon>Fungi</taxon>
        <taxon>Dikarya</taxon>
        <taxon>Ascomycota</taxon>
        <taxon>Pezizomycotina</taxon>
        <taxon>Eurotiomycetes</taxon>
        <taxon>Chaetothyriomycetidae</taxon>
        <taxon>Chaetothyriales</taxon>
        <taxon>Herpotrichiellaceae</taxon>
        <taxon>Rhinocladiella</taxon>
    </lineage>
</organism>